<feature type="transmembrane region" description="Helical" evidence="7">
    <location>
        <begin position="135"/>
        <end position="156"/>
    </location>
</feature>
<feature type="transmembrane region" description="Helical" evidence="7">
    <location>
        <begin position="76"/>
        <end position="92"/>
    </location>
</feature>
<evidence type="ECO:0000313" key="8">
    <source>
        <dbReference type="EMBL" id="MPN06290.1"/>
    </source>
</evidence>
<feature type="transmembrane region" description="Helical" evidence="7">
    <location>
        <begin position="113"/>
        <end position="129"/>
    </location>
</feature>
<evidence type="ECO:0000256" key="5">
    <source>
        <dbReference type="ARBA" id="ARBA00022989"/>
    </source>
</evidence>
<dbReference type="EC" id="3.4.-.-" evidence="8"/>
<dbReference type="GO" id="GO:0006508">
    <property type="term" value="P:proteolysis"/>
    <property type="evidence" value="ECO:0007669"/>
    <property type="project" value="UniProtKB-KW"/>
</dbReference>
<sequence length="168" mass="19271">MEVIINELFKLGVLIIVFKFLGKLDLFLFSLTTLIPIRCFSGGMHFHSNLNCLLFTLAFFLIACNSIYFLPSNTSSIYYIMAIASIAIIGLLSPNPSDYRPIKCKRKRQAFRILAFFFSIGWLLILFLFYPCNEYFFKCGIMTIFLQALQLILGCLANKNLKFSKEAL</sequence>
<evidence type="ECO:0000256" key="6">
    <source>
        <dbReference type="ARBA" id="ARBA00023136"/>
    </source>
</evidence>
<dbReference type="InterPro" id="IPR006741">
    <property type="entry name" value="AgrB"/>
</dbReference>
<evidence type="ECO:0000256" key="2">
    <source>
        <dbReference type="ARBA" id="ARBA00022670"/>
    </source>
</evidence>
<feature type="transmembrane region" description="Helical" evidence="7">
    <location>
        <begin position="49"/>
        <end position="70"/>
    </location>
</feature>
<evidence type="ECO:0000256" key="3">
    <source>
        <dbReference type="ARBA" id="ARBA00022692"/>
    </source>
</evidence>
<comment type="caution">
    <text evidence="8">The sequence shown here is derived from an EMBL/GenBank/DDBJ whole genome shotgun (WGS) entry which is preliminary data.</text>
</comment>
<name>A0A645EXU5_9ZZZZ</name>
<dbReference type="GO" id="GO:0008233">
    <property type="term" value="F:peptidase activity"/>
    <property type="evidence" value="ECO:0007669"/>
    <property type="project" value="UniProtKB-KW"/>
</dbReference>
<feature type="transmembrane region" description="Helical" evidence="7">
    <location>
        <begin position="12"/>
        <end position="37"/>
    </location>
</feature>
<keyword evidence="5 7" id="KW-1133">Transmembrane helix</keyword>
<dbReference type="GO" id="GO:0009372">
    <property type="term" value="P:quorum sensing"/>
    <property type="evidence" value="ECO:0007669"/>
    <property type="project" value="InterPro"/>
</dbReference>
<dbReference type="EMBL" id="VSSQ01052191">
    <property type="protein sequence ID" value="MPN06290.1"/>
    <property type="molecule type" value="Genomic_DNA"/>
</dbReference>
<accession>A0A645EXU5</accession>
<keyword evidence="6 7" id="KW-0472">Membrane</keyword>
<protein>
    <submittedName>
        <fullName evidence="8">Putative AgrB-like protein</fullName>
        <ecNumber evidence="8">3.4.-.-</ecNumber>
    </submittedName>
</protein>
<evidence type="ECO:0000256" key="4">
    <source>
        <dbReference type="ARBA" id="ARBA00022801"/>
    </source>
</evidence>
<dbReference type="GO" id="GO:0016020">
    <property type="term" value="C:membrane"/>
    <property type="evidence" value="ECO:0007669"/>
    <property type="project" value="InterPro"/>
</dbReference>
<keyword evidence="4 8" id="KW-0378">Hydrolase</keyword>
<organism evidence="8">
    <name type="scientific">bioreactor metagenome</name>
    <dbReference type="NCBI Taxonomy" id="1076179"/>
    <lineage>
        <taxon>unclassified sequences</taxon>
        <taxon>metagenomes</taxon>
        <taxon>ecological metagenomes</taxon>
    </lineage>
</organism>
<reference evidence="8" key="1">
    <citation type="submission" date="2019-08" db="EMBL/GenBank/DDBJ databases">
        <authorList>
            <person name="Kucharzyk K."/>
            <person name="Murdoch R.W."/>
            <person name="Higgins S."/>
            <person name="Loffler F."/>
        </authorList>
    </citation>
    <scope>NUCLEOTIDE SEQUENCE</scope>
</reference>
<proteinExistence type="predicted"/>
<dbReference type="Pfam" id="PF04647">
    <property type="entry name" value="AgrB"/>
    <property type="match status" value="1"/>
</dbReference>
<dbReference type="AlphaFoldDB" id="A0A645EXU5"/>
<gene>
    <name evidence="8" type="ORF">SDC9_153546</name>
</gene>
<keyword evidence="1" id="KW-1003">Cell membrane</keyword>
<evidence type="ECO:0000256" key="1">
    <source>
        <dbReference type="ARBA" id="ARBA00022475"/>
    </source>
</evidence>
<keyword evidence="2" id="KW-0645">Protease</keyword>
<keyword evidence="3 7" id="KW-0812">Transmembrane</keyword>
<evidence type="ECO:0000256" key="7">
    <source>
        <dbReference type="SAM" id="Phobius"/>
    </source>
</evidence>